<feature type="signal peptide" evidence="1">
    <location>
        <begin position="1"/>
        <end position="21"/>
    </location>
</feature>
<name>A0ABU7G9R7_9ALTE</name>
<proteinExistence type="predicted"/>
<evidence type="ECO:0000256" key="1">
    <source>
        <dbReference type="SAM" id="SignalP"/>
    </source>
</evidence>
<dbReference type="RefSeq" id="WP_329776688.1">
    <property type="nucleotide sequence ID" value="NZ_JAYDYW010000016.1"/>
</dbReference>
<keyword evidence="3" id="KW-1185">Reference proteome</keyword>
<feature type="chain" id="PRO_5047181102" description="PEP-CTERM protein-sorting domain-containing protein" evidence="1">
    <location>
        <begin position="22"/>
        <end position="264"/>
    </location>
</feature>
<reference evidence="3" key="1">
    <citation type="submission" date="2023-07" db="EMBL/GenBank/DDBJ databases">
        <title>Draft genome sequence of Agarivorans aestuarii strain ZMCS4, a CAZymes producing bacteria isolated from the marine brown algae Clodostephus spongiosus.</title>
        <authorList>
            <person name="Lorente B."/>
            <person name="Cabral C."/>
            <person name="Frias J."/>
            <person name="Faria J."/>
            <person name="Toubarro D."/>
        </authorList>
    </citation>
    <scope>NUCLEOTIDE SEQUENCE [LARGE SCALE GENOMIC DNA]</scope>
    <source>
        <strain evidence="3">ZMCS4</strain>
    </source>
</reference>
<sequence length="264" mass="28726">MLITRKLLSLSFLLLTAPVHATIIAYDMLNSSSLNLVAYQNPFSHQFSSAQDGFNKYQTNTSLSIPNSLIDSSQSNSSDSLGIVDSQTDQASFFGVSDTFNPDNPSGDTQASWLFDISGYALSSISISMAAMGDFEASDSFSFSYSIDASPIQLLFSSFVDEQATQSYTMANGNQYQLNDPLSINNQMLNNQFKQLSQSLVGSGSVLSLYFNANQNGGNEAFAFRDIVINGDEQLASQVSEPLSIWLIMLGLLALAERKARIQD</sequence>
<accession>A0ABU7G9R7</accession>
<comment type="caution">
    <text evidence="2">The sequence shown here is derived from an EMBL/GenBank/DDBJ whole genome shotgun (WGS) entry which is preliminary data.</text>
</comment>
<reference evidence="2 3" key="2">
    <citation type="submission" date="2023-12" db="EMBL/GenBank/DDBJ databases">
        <authorList>
            <consortium name="Cladostephus spongiosus"/>
            <person name="Lorente B."/>
            <person name="Cabral C."/>
            <person name="Frias J."/>
            <person name="Faria J."/>
            <person name="Toubarro D."/>
        </authorList>
    </citation>
    <scope>NUCLEOTIDE SEQUENCE [LARGE SCALE GENOMIC DNA]</scope>
    <source>
        <strain evidence="2 3">ZMCS4</strain>
    </source>
</reference>
<protein>
    <recommendedName>
        <fullName evidence="4">PEP-CTERM protein-sorting domain-containing protein</fullName>
    </recommendedName>
</protein>
<organism evidence="2 3">
    <name type="scientific">Agarivorans aestuarii</name>
    <dbReference type="NCBI Taxonomy" id="1563703"/>
    <lineage>
        <taxon>Bacteria</taxon>
        <taxon>Pseudomonadati</taxon>
        <taxon>Pseudomonadota</taxon>
        <taxon>Gammaproteobacteria</taxon>
        <taxon>Alteromonadales</taxon>
        <taxon>Alteromonadaceae</taxon>
        <taxon>Agarivorans</taxon>
    </lineage>
</organism>
<dbReference type="Proteomes" id="UP001310248">
    <property type="component" value="Unassembled WGS sequence"/>
</dbReference>
<dbReference type="EMBL" id="JAYDYW010000016">
    <property type="protein sequence ID" value="MEE1675924.1"/>
    <property type="molecule type" value="Genomic_DNA"/>
</dbReference>
<evidence type="ECO:0000313" key="3">
    <source>
        <dbReference type="Proteomes" id="UP001310248"/>
    </source>
</evidence>
<evidence type="ECO:0008006" key="4">
    <source>
        <dbReference type="Google" id="ProtNLM"/>
    </source>
</evidence>
<keyword evidence="1" id="KW-0732">Signal</keyword>
<gene>
    <name evidence="2" type="ORF">SNR37_001251</name>
</gene>
<evidence type="ECO:0000313" key="2">
    <source>
        <dbReference type="EMBL" id="MEE1675924.1"/>
    </source>
</evidence>